<name>A0A346AXS7_9FIRM</name>
<evidence type="ECO:0000313" key="6">
    <source>
        <dbReference type="Proteomes" id="UP000254337"/>
    </source>
</evidence>
<reference evidence="5 6" key="1">
    <citation type="submission" date="2018-05" db="EMBL/GenBank/DDBJ databases">
        <title>Complete genome sequence of Megasphaera sp. AJH120T, isolated from the ceca of a chicken.</title>
        <authorList>
            <person name="Maki J."/>
            <person name="Looft T."/>
        </authorList>
    </citation>
    <scope>NUCLEOTIDE SEQUENCE [LARGE SCALE GENOMIC DNA]</scope>
    <source>
        <strain evidence="5 6">AJH120</strain>
    </source>
</reference>
<dbReference type="PANTHER" id="PTHR30126">
    <property type="entry name" value="HTH-TYPE TRANSCRIPTIONAL REGULATOR"/>
    <property type="match status" value="1"/>
</dbReference>
<keyword evidence="2" id="KW-0805">Transcription regulation</keyword>
<dbReference type="Proteomes" id="UP000254337">
    <property type="component" value="Chromosome"/>
</dbReference>
<dbReference type="GO" id="GO:0003700">
    <property type="term" value="F:DNA-binding transcription factor activity"/>
    <property type="evidence" value="ECO:0007669"/>
    <property type="project" value="InterPro"/>
</dbReference>
<dbReference type="GO" id="GO:0000976">
    <property type="term" value="F:transcription cis-regulatory region binding"/>
    <property type="evidence" value="ECO:0007669"/>
    <property type="project" value="TreeGrafter"/>
</dbReference>
<dbReference type="KEGG" id="meg:DKB62_03285"/>
<evidence type="ECO:0000256" key="4">
    <source>
        <dbReference type="ARBA" id="ARBA00023163"/>
    </source>
</evidence>
<dbReference type="Gene3D" id="1.10.10.10">
    <property type="entry name" value="Winged helix-like DNA-binding domain superfamily/Winged helix DNA-binding domain"/>
    <property type="match status" value="1"/>
</dbReference>
<organism evidence="5 6">
    <name type="scientific">Megasphaera stantonii</name>
    <dbReference type="NCBI Taxonomy" id="2144175"/>
    <lineage>
        <taxon>Bacteria</taxon>
        <taxon>Bacillati</taxon>
        <taxon>Bacillota</taxon>
        <taxon>Negativicutes</taxon>
        <taxon>Veillonellales</taxon>
        <taxon>Veillonellaceae</taxon>
        <taxon>Megasphaera</taxon>
    </lineage>
</organism>
<dbReference type="CDD" id="cd05466">
    <property type="entry name" value="PBP2_LTTR_substrate"/>
    <property type="match status" value="1"/>
</dbReference>
<dbReference type="SUPFAM" id="SSF53850">
    <property type="entry name" value="Periplasmic binding protein-like II"/>
    <property type="match status" value="1"/>
</dbReference>
<dbReference type="PROSITE" id="PS50931">
    <property type="entry name" value="HTH_LYSR"/>
    <property type="match status" value="1"/>
</dbReference>
<dbReference type="Pfam" id="PF00126">
    <property type="entry name" value="HTH_1"/>
    <property type="match status" value="1"/>
</dbReference>
<dbReference type="InterPro" id="IPR036390">
    <property type="entry name" value="WH_DNA-bd_sf"/>
</dbReference>
<dbReference type="InterPro" id="IPR000847">
    <property type="entry name" value="LysR_HTH_N"/>
</dbReference>
<keyword evidence="6" id="KW-1185">Reference proteome</keyword>
<evidence type="ECO:0000256" key="1">
    <source>
        <dbReference type="ARBA" id="ARBA00009437"/>
    </source>
</evidence>
<gene>
    <name evidence="5" type="ORF">DKB62_03285</name>
</gene>
<keyword evidence="4" id="KW-0804">Transcription</keyword>
<dbReference type="FunFam" id="1.10.10.10:FF:000001">
    <property type="entry name" value="LysR family transcriptional regulator"/>
    <property type="match status" value="1"/>
</dbReference>
<dbReference type="AlphaFoldDB" id="A0A346AXS7"/>
<protein>
    <submittedName>
        <fullName evidence="5">LysR family transcriptional regulator</fullName>
    </submittedName>
</protein>
<dbReference type="Gene3D" id="3.40.190.290">
    <property type="match status" value="1"/>
</dbReference>
<dbReference type="SUPFAM" id="SSF46785">
    <property type="entry name" value="Winged helix' DNA-binding domain"/>
    <property type="match status" value="1"/>
</dbReference>
<comment type="similarity">
    <text evidence="1">Belongs to the LysR transcriptional regulatory family.</text>
</comment>
<dbReference type="Pfam" id="PF03466">
    <property type="entry name" value="LysR_substrate"/>
    <property type="match status" value="1"/>
</dbReference>
<dbReference type="InterPro" id="IPR005119">
    <property type="entry name" value="LysR_subst-bd"/>
</dbReference>
<dbReference type="InterPro" id="IPR036388">
    <property type="entry name" value="WH-like_DNA-bd_sf"/>
</dbReference>
<evidence type="ECO:0000256" key="2">
    <source>
        <dbReference type="ARBA" id="ARBA00023015"/>
    </source>
</evidence>
<dbReference type="PANTHER" id="PTHR30126:SF40">
    <property type="entry name" value="HTH-TYPE TRANSCRIPTIONAL REGULATOR GLTR"/>
    <property type="match status" value="1"/>
</dbReference>
<evidence type="ECO:0000256" key="3">
    <source>
        <dbReference type="ARBA" id="ARBA00023125"/>
    </source>
</evidence>
<dbReference type="PRINTS" id="PR00039">
    <property type="entry name" value="HTHLYSR"/>
</dbReference>
<accession>A0A346AXS7</accession>
<dbReference type="OrthoDB" id="119203at2"/>
<evidence type="ECO:0000313" key="5">
    <source>
        <dbReference type="EMBL" id="AXL20670.1"/>
    </source>
</evidence>
<dbReference type="EMBL" id="CP029462">
    <property type="protein sequence ID" value="AXL20670.1"/>
    <property type="molecule type" value="Genomic_DNA"/>
</dbReference>
<sequence length="286" mass="32530">MDTTTLRTFITLAEIKNFTKTAQQLFVAQSTVTNRIRDLETELGVALFIRNHKQVDLTPAGLKFLEYAQRFIELETTALQDVQASPTYAKKINIGTTNTIYECHLQKKIRAYLHTNPDISLGVTISHTLDMLQKLQDGMLDAVFSFSAIFRDGYICQPYRTDTLVLVCQADDKEYASGIYKSDLQKINYLFCNFALQGVGLYIQDLFPRYHRFPMEIDNSTKLPQYVAEGLGYTFLPRSLIEDDLLLGKLRAIPLLDFAPPKVDSYYITRSPGNVPDSLEAFLLQP</sequence>
<proteinExistence type="inferred from homology"/>
<dbReference type="RefSeq" id="WP_107196398.1">
    <property type="nucleotide sequence ID" value="NZ_CP029462.1"/>
</dbReference>
<keyword evidence="3" id="KW-0238">DNA-binding</keyword>